<protein>
    <submittedName>
        <fullName evidence="2">Uncharacterized protein</fullName>
    </submittedName>
</protein>
<gene>
    <name evidence="2" type="ORF">HUJ06_009004</name>
</gene>
<organism evidence="2 3">
    <name type="scientific">Nelumbo nucifera</name>
    <name type="common">Sacred lotus</name>
    <dbReference type="NCBI Taxonomy" id="4432"/>
    <lineage>
        <taxon>Eukaryota</taxon>
        <taxon>Viridiplantae</taxon>
        <taxon>Streptophyta</taxon>
        <taxon>Embryophyta</taxon>
        <taxon>Tracheophyta</taxon>
        <taxon>Spermatophyta</taxon>
        <taxon>Magnoliopsida</taxon>
        <taxon>Proteales</taxon>
        <taxon>Nelumbonaceae</taxon>
        <taxon>Nelumbo</taxon>
    </lineage>
</organism>
<keyword evidence="3" id="KW-1185">Reference proteome</keyword>
<keyword evidence="1" id="KW-0472">Membrane</keyword>
<dbReference type="AlphaFoldDB" id="A0A822Z1G9"/>
<proteinExistence type="predicted"/>
<feature type="transmembrane region" description="Helical" evidence="1">
    <location>
        <begin position="6"/>
        <end position="28"/>
    </location>
</feature>
<evidence type="ECO:0000313" key="2">
    <source>
        <dbReference type="EMBL" id="DAD38363.1"/>
    </source>
</evidence>
<keyword evidence="1" id="KW-0812">Transmembrane</keyword>
<dbReference type="Proteomes" id="UP000607653">
    <property type="component" value="Unassembled WGS sequence"/>
</dbReference>
<dbReference type="EMBL" id="DUZY01000004">
    <property type="protein sequence ID" value="DAD38363.1"/>
    <property type="molecule type" value="Genomic_DNA"/>
</dbReference>
<keyword evidence="1" id="KW-1133">Transmembrane helix</keyword>
<sequence>MVDPIAYRSLVFTATFFAGVFQAVFGLFRWYS</sequence>
<evidence type="ECO:0000313" key="3">
    <source>
        <dbReference type="Proteomes" id="UP000607653"/>
    </source>
</evidence>
<name>A0A822Z1G9_NELNU</name>
<comment type="caution">
    <text evidence="2">The sequence shown here is derived from an EMBL/GenBank/DDBJ whole genome shotgun (WGS) entry which is preliminary data.</text>
</comment>
<reference evidence="2 3" key="1">
    <citation type="journal article" date="2020" name="Mol. Biol. Evol.">
        <title>Distinct Expression and Methylation Patterns for Genes with Different Fates following a Single Whole-Genome Duplication in Flowering Plants.</title>
        <authorList>
            <person name="Shi T."/>
            <person name="Rahmani R.S."/>
            <person name="Gugger P.F."/>
            <person name="Wang M."/>
            <person name="Li H."/>
            <person name="Zhang Y."/>
            <person name="Li Z."/>
            <person name="Wang Q."/>
            <person name="Van de Peer Y."/>
            <person name="Marchal K."/>
            <person name="Chen J."/>
        </authorList>
    </citation>
    <scope>NUCLEOTIDE SEQUENCE [LARGE SCALE GENOMIC DNA]</scope>
    <source>
        <tissue evidence="2">Leaf</tissue>
    </source>
</reference>
<accession>A0A822Z1G9</accession>
<evidence type="ECO:0000256" key="1">
    <source>
        <dbReference type="SAM" id="Phobius"/>
    </source>
</evidence>